<evidence type="ECO:0000256" key="1">
    <source>
        <dbReference type="SAM" id="MobiDB-lite"/>
    </source>
</evidence>
<dbReference type="InterPro" id="IPR010730">
    <property type="entry name" value="HET"/>
</dbReference>
<proteinExistence type="predicted"/>
<feature type="region of interest" description="Disordered" evidence="1">
    <location>
        <begin position="50"/>
        <end position="77"/>
    </location>
</feature>
<name>A0ABR0EQE5_ZASCE</name>
<evidence type="ECO:0000313" key="4">
    <source>
        <dbReference type="Proteomes" id="UP001305779"/>
    </source>
</evidence>
<dbReference type="Proteomes" id="UP001305779">
    <property type="component" value="Unassembled WGS sequence"/>
</dbReference>
<dbReference type="PANTHER" id="PTHR24148:SF73">
    <property type="entry name" value="HET DOMAIN PROTEIN (AFU_ORTHOLOGUE AFUA_8G01020)"/>
    <property type="match status" value="1"/>
</dbReference>
<dbReference type="Pfam" id="PF06985">
    <property type="entry name" value="HET"/>
    <property type="match status" value="1"/>
</dbReference>
<dbReference type="InterPro" id="IPR052895">
    <property type="entry name" value="HetReg/Transcr_Mod"/>
</dbReference>
<feature type="domain" description="Heterokaryon incompatibility" evidence="2">
    <location>
        <begin position="126"/>
        <end position="266"/>
    </location>
</feature>
<comment type="caution">
    <text evidence="3">The sequence shown here is derived from an EMBL/GenBank/DDBJ whole genome shotgun (WGS) entry which is preliminary data.</text>
</comment>
<evidence type="ECO:0000313" key="3">
    <source>
        <dbReference type="EMBL" id="KAK4503033.1"/>
    </source>
</evidence>
<reference evidence="3 4" key="1">
    <citation type="journal article" date="2023" name="G3 (Bethesda)">
        <title>A chromosome-level genome assembly of Zasmidium syzygii isolated from banana leaves.</title>
        <authorList>
            <person name="van Westerhoven A.C."/>
            <person name="Mehrabi R."/>
            <person name="Talebi R."/>
            <person name="Steentjes M.B.F."/>
            <person name="Corcolon B."/>
            <person name="Chong P.A."/>
            <person name="Kema G.H.J."/>
            <person name="Seidl M.F."/>
        </authorList>
    </citation>
    <scope>NUCLEOTIDE SEQUENCE [LARGE SCALE GENOMIC DNA]</scope>
    <source>
        <strain evidence="3 4">P124</strain>
    </source>
</reference>
<dbReference type="EMBL" id="JAXOVC010000004">
    <property type="protein sequence ID" value="KAK4503033.1"/>
    <property type="molecule type" value="Genomic_DNA"/>
</dbReference>
<sequence length="614" mass="69941">MVNLSSPKLDLEYHSDGQAEVKATNEDADHRMTEAFRTWSLDSTGYSDHELLGDHKPLAGSPDPSKNRKKKRISEAQDLDSAPEFKYETVADGDAFRVAVLQPGSGLKPVSCSLIWQDSKKPQKPYRCLSYAWESTERTEAIFLNGFQRFPVTQNLLRALQSLRDPRSTTLIWVDQICIDQSNDKERGHQVNIMKHIFNQARMVYVWLGDAGSGTQQLFSFAKRIAPGDDSLKKPLKQLFSQKKLKDALEDLLQRRWFQRVWVIPEVALSRYITVMCGEYTMTWDNLVKLIRYVQVRLPTTPGFAKQESLLGNRRQRIAIITQMIASQKECRDHTDIAQLLILAKSSRATDVHDMVYAFQGLTYLTTFPDYSRGPISLFGDTVQMYANNIQWIPPYAKCHGLSEEHKTFQLMSIIYSAGALHQNLSLPSFVPDWSCPWRLAPIWCKAEPNFVNTSRDEWSLGIRTDYRAGGDRQGDFEVIERPRGRHLLRISALILDEIMLVTEHPTPDTSQILSTSPVFEDPETPDSSLEYGRNYFTSIKGYNGLATEGVSIGDKIAILPGGDVPVIIRPTPESDRAYKAYRLLCECYVQSSTIMYGDYLRSNWTMCDDIIFI</sequence>
<accession>A0ABR0EQE5</accession>
<organism evidence="3 4">
    <name type="scientific">Zasmidium cellare</name>
    <name type="common">Wine cellar mold</name>
    <name type="synonym">Racodium cellare</name>
    <dbReference type="NCBI Taxonomy" id="395010"/>
    <lineage>
        <taxon>Eukaryota</taxon>
        <taxon>Fungi</taxon>
        <taxon>Dikarya</taxon>
        <taxon>Ascomycota</taxon>
        <taxon>Pezizomycotina</taxon>
        <taxon>Dothideomycetes</taxon>
        <taxon>Dothideomycetidae</taxon>
        <taxon>Mycosphaerellales</taxon>
        <taxon>Mycosphaerellaceae</taxon>
        <taxon>Zasmidium</taxon>
    </lineage>
</organism>
<keyword evidence="4" id="KW-1185">Reference proteome</keyword>
<dbReference type="PANTHER" id="PTHR24148">
    <property type="entry name" value="ANKYRIN REPEAT DOMAIN-CONTAINING PROTEIN 39 HOMOLOG-RELATED"/>
    <property type="match status" value="1"/>
</dbReference>
<gene>
    <name evidence="3" type="ORF">PRZ48_006460</name>
</gene>
<protein>
    <recommendedName>
        <fullName evidence="2">Heterokaryon incompatibility domain-containing protein</fullName>
    </recommendedName>
</protein>
<evidence type="ECO:0000259" key="2">
    <source>
        <dbReference type="Pfam" id="PF06985"/>
    </source>
</evidence>